<dbReference type="Pfam" id="PF21917">
    <property type="entry name" value="NMB0537_N"/>
    <property type="match status" value="1"/>
</dbReference>
<evidence type="ECO:0000256" key="1">
    <source>
        <dbReference type="ARBA" id="ARBA00006337"/>
    </source>
</evidence>
<dbReference type="RefSeq" id="WP_284384269.1">
    <property type="nucleotide sequence ID" value="NZ_BSNM01000027.1"/>
</dbReference>
<evidence type="ECO:0000256" key="7">
    <source>
        <dbReference type="ARBA" id="ARBA00037273"/>
    </source>
</evidence>
<evidence type="ECO:0000256" key="5">
    <source>
        <dbReference type="ARBA" id="ARBA00023122"/>
    </source>
</evidence>
<dbReference type="SUPFAM" id="SSF56176">
    <property type="entry name" value="FAD-binding/transporter-associated domain-like"/>
    <property type="match status" value="1"/>
</dbReference>
<accession>A0AA37SCC2</accession>
<comment type="function">
    <text evidence="7">Plays a role in the transport of magnesium and cobalt ions.</text>
</comment>
<comment type="caution">
    <text evidence="12">The sequence shown here is derived from an EMBL/GenBank/DDBJ whole genome shotgun (WGS) entry which is preliminary data.</text>
</comment>
<dbReference type="SMART" id="SM00116">
    <property type="entry name" value="CBS"/>
    <property type="match status" value="2"/>
</dbReference>
<evidence type="ECO:0000256" key="8">
    <source>
        <dbReference type="ARBA" id="ARBA00040729"/>
    </source>
</evidence>
<dbReference type="Gene3D" id="3.30.465.10">
    <property type="match status" value="1"/>
</dbReference>
<keyword evidence="5 9" id="KW-0129">CBS domain</keyword>
<dbReference type="InterPro" id="IPR046342">
    <property type="entry name" value="CBS_dom_sf"/>
</dbReference>
<dbReference type="Pfam" id="PF00571">
    <property type="entry name" value="CBS"/>
    <property type="match status" value="2"/>
</dbReference>
<protein>
    <recommendedName>
        <fullName evidence="8">Magnesium and cobalt efflux protein CorC</fullName>
    </recommendedName>
</protein>
<gene>
    <name evidence="12" type="ORF">GCM10007876_41920</name>
</gene>
<organism evidence="12 13">
    <name type="scientific">Litoribrevibacter albus</name>
    <dbReference type="NCBI Taxonomy" id="1473156"/>
    <lineage>
        <taxon>Bacteria</taxon>
        <taxon>Pseudomonadati</taxon>
        <taxon>Pseudomonadota</taxon>
        <taxon>Gammaproteobacteria</taxon>
        <taxon>Oceanospirillales</taxon>
        <taxon>Oceanospirillaceae</taxon>
        <taxon>Litoribrevibacter</taxon>
    </lineage>
</organism>
<dbReference type="InterPro" id="IPR036318">
    <property type="entry name" value="FAD-bd_PCMH-like_sf"/>
</dbReference>
<dbReference type="Proteomes" id="UP001161389">
    <property type="component" value="Unassembled WGS sequence"/>
</dbReference>
<keyword evidence="13" id="KW-1185">Reference proteome</keyword>
<evidence type="ECO:0000256" key="3">
    <source>
        <dbReference type="ARBA" id="ARBA00022737"/>
    </source>
</evidence>
<keyword evidence="2" id="KW-0813">Transport</keyword>
<dbReference type="CDD" id="cd04590">
    <property type="entry name" value="CBS_pair_CorC_HlyC_assoc"/>
    <property type="match status" value="1"/>
</dbReference>
<dbReference type="PANTHER" id="PTHR22777">
    <property type="entry name" value="HEMOLYSIN-RELATED"/>
    <property type="match status" value="1"/>
</dbReference>
<feature type="domain" description="CBS" evidence="11">
    <location>
        <begin position="138"/>
        <end position="195"/>
    </location>
</feature>
<keyword evidence="6" id="KW-0170">Cobalt</keyword>
<comment type="similarity">
    <text evidence="1">Belongs to the UPF0053 family.</text>
</comment>
<evidence type="ECO:0000259" key="11">
    <source>
        <dbReference type="PROSITE" id="PS51371"/>
    </source>
</evidence>
<sequence length="292" mass="32971">MNEDQQNDSHSTKPSWLEKITKSFTQSSEPESSKDLKELLRGAHDRGLCDAEALSIMEGALQVGDMHVREIMVPRSQMTCIKASLSPSDILPTIIESQHSRFPVLGESNEEVLGILLAKDFLPYLANDNLDRFNIKDILRPVNFVPESKRLNTLLREFRTDRYHMAIVVDEYGSLAGLVTIEDVLEQIVGDIEDETDIEDDESNIRPIENSDSFMVNALTEIDDFNEYFSTDFSDEEFDTIGGIVTNGFGHLPERDESITINGMTFKVLNADNRQVRLLEVMMATDDVSESE</sequence>
<dbReference type="PANTHER" id="PTHR22777:SF27">
    <property type="entry name" value="MAGNESIUM AND COBALT EFFLUX PROTEIN CORC"/>
    <property type="match status" value="1"/>
</dbReference>
<reference evidence="12" key="1">
    <citation type="journal article" date="2014" name="Int. J. Syst. Evol. Microbiol.">
        <title>Complete genome sequence of Corynebacterium casei LMG S-19264T (=DSM 44701T), isolated from a smear-ripened cheese.</title>
        <authorList>
            <consortium name="US DOE Joint Genome Institute (JGI-PGF)"/>
            <person name="Walter F."/>
            <person name="Albersmeier A."/>
            <person name="Kalinowski J."/>
            <person name="Ruckert C."/>
        </authorList>
    </citation>
    <scope>NUCLEOTIDE SEQUENCE</scope>
    <source>
        <strain evidence="12">NBRC 110071</strain>
    </source>
</reference>
<dbReference type="SMART" id="SM01091">
    <property type="entry name" value="CorC_HlyC"/>
    <property type="match status" value="1"/>
</dbReference>
<evidence type="ECO:0000256" key="9">
    <source>
        <dbReference type="PROSITE-ProRule" id="PRU00703"/>
    </source>
</evidence>
<dbReference type="InterPro" id="IPR054115">
    <property type="entry name" value="CorC_N"/>
</dbReference>
<evidence type="ECO:0000256" key="6">
    <source>
        <dbReference type="ARBA" id="ARBA00023285"/>
    </source>
</evidence>
<evidence type="ECO:0000256" key="10">
    <source>
        <dbReference type="SAM" id="MobiDB-lite"/>
    </source>
</evidence>
<keyword evidence="3" id="KW-0677">Repeat</keyword>
<dbReference type="GO" id="GO:0050660">
    <property type="term" value="F:flavin adenine dinucleotide binding"/>
    <property type="evidence" value="ECO:0007669"/>
    <property type="project" value="InterPro"/>
</dbReference>
<dbReference type="InterPro" id="IPR000644">
    <property type="entry name" value="CBS_dom"/>
</dbReference>
<dbReference type="Pfam" id="PF03471">
    <property type="entry name" value="CorC_HlyC"/>
    <property type="match status" value="1"/>
</dbReference>
<evidence type="ECO:0000313" key="12">
    <source>
        <dbReference type="EMBL" id="GLQ33712.1"/>
    </source>
</evidence>
<keyword evidence="4" id="KW-0460">Magnesium</keyword>
<evidence type="ECO:0000313" key="13">
    <source>
        <dbReference type="Proteomes" id="UP001161389"/>
    </source>
</evidence>
<dbReference type="FunFam" id="3.10.580.10:FF:000002">
    <property type="entry name" value="Magnesium/cobalt efflux protein CorC"/>
    <property type="match status" value="1"/>
</dbReference>
<dbReference type="InterPro" id="IPR044751">
    <property type="entry name" value="Ion_transp-like_CBS"/>
</dbReference>
<feature type="domain" description="CBS" evidence="11">
    <location>
        <begin position="72"/>
        <end position="132"/>
    </location>
</feature>
<reference evidence="12" key="2">
    <citation type="submission" date="2023-01" db="EMBL/GenBank/DDBJ databases">
        <title>Draft genome sequence of Litoribrevibacter albus strain NBRC 110071.</title>
        <authorList>
            <person name="Sun Q."/>
            <person name="Mori K."/>
        </authorList>
    </citation>
    <scope>NUCLEOTIDE SEQUENCE</scope>
    <source>
        <strain evidence="12">NBRC 110071</strain>
    </source>
</reference>
<dbReference type="PROSITE" id="PS51371">
    <property type="entry name" value="CBS"/>
    <property type="match status" value="2"/>
</dbReference>
<dbReference type="GO" id="GO:0005886">
    <property type="term" value="C:plasma membrane"/>
    <property type="evidence" value="ECO:0007669"/>
    <property type="project" value="TreeGrafter"/>
</dbReference>
<dbReference type="Gene3D" id="3.10.580.10">
    <property type="entry name" value="CBS-domain"/>
    <property type="match status" value="1"/>
</dbReference>
<dbReference type="InterPro" id="IPR005170">
    <property type="entry name" value="Transptr-assoc_dom"/>
</dbReference>
<proteinExistence type="inferred from homology"/>
<name>A0AA37SCC2_9GAMM</name>
<feature type="region of interest" description="Disordered" evidence="10">
    <location>
        <begin position="1"/>
        <end position="34"/>
    </location>
</feature>
<evidence type="ECO:0000256" key="2">
    <source>
        <dbReference type="ARBA" id="ARBA00022448"/>
    </source>
</evidence>
<dbReference type="SUPFAM" id="SSF54631">
    <property type="entry name" value="CBS-domain pair"/>
    <property type="match status" value="1"/>
</dbReference>
<evidence type="ECO:0000256" key="4">
    <source>
        <dbReference type="ARBA" id="ARBA00022842"/>
    </source>
</evidence>
<dbReference type="AlphaFoldDB" id="A0AA37SCC2"/>
<dbReference type="InterPro" id="IPR016169">
    <property type="entry name" value="FAD-bd_PCMH_sub2"/>
</dbReference>
<dbReference type="EMBL" id="BSNM01000027">
    <property type="protein sequence ID" value="GLQ33712.1"/>
    <property type="molecule type" value="Genomic_DNA"/>
</dbReference>